<comment type="subcellular location">
    <subcellularLocation>
        <location evidence="1">Secreted</location>
    </subcellularLocation>
</comment>
<dbReference type="SMART" id="SM00131">
    <property type="entry name" value="KU"/>
    <property type="match status" value="1"/>
</dbReference>
<dbReference type="CDD" id="cd00199">
    <property type="entry name" value="WAP"/>
    <property type="match status" value="1"/>
</dbReference>
<dbReference type="PRINTS" id="PR00003">
    <property type="entry name" value="4DISULPHCORE"/>
</dbReference>
<dbReference type="PANTHER" id="PTHR46751:SF1">
    <property type="entry name" value="WAP FOUR-DISULFIDE CORE DOMAIN PROTEIN 6A"/>
    <property type="match status" value="1"/>
</dbReference>
<evidence type="ECO:0000313" key="9">
    <source>
        <dbReference type="EMBL" id="KAK3601371.1"/>
    </source>
</evidence>
<keyword evidence="6" id="KW-0732">Signal</keyword>
<name>A0AAE0T098_9BIVA</name>
<dbReference type="Gene3D" id="4.10.75.10">
    <property type="entry name" value="Elafin-like"/>
    <property type="match status" value="3"/>
</dbReference>
<feature type="signal peptide" evidence="6">
    <location>
        <begin position="1"/>
        <end position="22"/>
    </location>
</feature>
<keyword evidence="2" id="KW-0964">Secreted</keyword>
<feature type="domain" description="WAP" evidence="8">
    <location>
        <begin position="31"/>
        <end position="75"/>
    </location>
</feature>
<dbReference type="SMART" id="SM00217">
    <property type="entry name" value="WAP"/>
    <property type="match status" value="3"/>
</dbReference>
<evidence type="ECO:0000256" key="1">
    <source>
        <dbReference type="ARBA" id="ARBA00004613"/>
    </source>
</evidence>
<evidence type="ECO:0000256" key="3">
    <source>
        <dbReference type="ARBA" id="ARBA00022690"/>
    </source>
</evidence>
<dbReference type="GO" id="GO:0004867">
    <property type="term" value="F:serine-type endopeptidase inhibitor activity"/>
    <property type="evidence" value="ECO:0007669"/>
    <property type="project" value="UniProtKB-KW"/>
</dbReference>
<dbReference type="PROSITE" id="PS50279">
    <property type="entry name" value="BPTI_KUNITZ_2"/>
    <property type="match status" value="1"/>
</dbReference>
<organism evidence="9 10">
    <name type="scientific">Potamilus streckersoni</name>
    <dbReference type="NCBI Taxonomy" id="2493646"/>
    <lineage>
        <taxon>Eukaryota</taxon>
        <taxon>Metazoa</taxon>
        <taxon>Spiralia</taxon>
        <taxon>Lophotrochozoa</taxon>
        <taxon>Mollusca</taxon>
        <taxon>Bivalvia</taxon>
        <taxon>Autobranchia</taxon>
        <taxon>Heteroconchia</taxon>
        <taxon>Palaeoheterodonta</taxon>
        <taxon>Unionida</taxon>
        <taxon>Unionoidea</taxon>
        <taxon>Unionidae</taxon>
        <taxon>Ambleminae</taxon>
        <taxon>Lampsilini</taxon>
        <taxon>Potamilus</taxon>
    </lineage>
</organism>
<keyword evidence="10" id="KW-1185">Reference proteome</keyword>
<dbReference type="FunFam" id="4.10.410.10:FF:000011">
    <property type="entry name" value="Tissue factor pathway inhibitor"/>
    <property type="match status" value="1"/>
</dbReference>
<evidence type="ECO:0000313" key="10">
    <source>
        <dbReference type="Proteomes" id="UP001195483"/>
    </source>
</evidence>
<dbReference type="PRINTS" id="PR00759">
    <property type="entry name" value="BASICPTASE"/>
</dbReference>
<dbReference type="InterPro" id="IPR020901">
    <property type="entry name" value="Prtase_inh_Kunz-CS"/>
</dbReference>
<evidence type="ECO:0000256" key="5">
    <source>
        <dbReference type="ARBA" id="ARBA00023157"/>
    </source>
</evidence>
<dbReference type="InterPro" id="IPR036880">
    <property type="entry name" value="Kunitz_BPTI_sf"/>
</dbReference>
<feature type="domain" description="WAP" evidence="8">
    <location>
        <begin position="77"/>
        <end position="121"/>
    </location>
</feature>
<keyword evidence="3" id="KW-0646">Protease inhibitor</keyword>
<proteinExistence type="predicted"/>
<dbReference type="SUPFAM" id="SSF57256">
    <property type="entry name" value="Elafin-like"/>
    <property type="match status" value="3"/>
</dbReference>
<keyword evidence="5" id="KW-1015">Disulfide bond</keyword>
<evidence type="ECO:0000259" key="7">
    <source>
        <dbReference type="PROSITE" id="PS50279"/>
    </source>
</evidence>
<dbReference type="GO" id="GO:0005576">
    <property type="term" value="C:extracellular region"/>
    <property type="evidence" value="ECO:0007669"/>
    <property type="project" value="UniProtKB-SubCell"/>
</dbReference>
<feature type="domain" description="WAP" evidence="8">
    <location>
        <begin position="123"/>
        <end position="167"/>
    </location>
</feature>
<reference evidence="9" key="2">
    <citation type="journal article" date="2021" name="Genome Biol. Evol.">
        <title>Developing a high-quality reference genome for a parasitic bivalve with doubly uniparental inheritance (Bivalvia: Unionida).</title>
        <authorList>
            <person name="Smith C.H."/>
        </authorList>
    </citation>
    <scope>NUCLEOTIDE SEQUENCE</scope>
    <source>
        <strain evidence="9">CHS0354</strain>
        <tissue evidence="9">Mantle</tissue>
    </source>
</reference>
<evidence type="ECO:0000256" key="4">
    <source>
        <dbReference type="ARBA" id="ARBA00022900"/>
    </source>
</evidence>
<gene>
    <name evidence="9" type="ORF">CHS0354_037685</name>
</gene>
<sequence length="231" mass="26280">MKWKSYVIILSFLLIILINTHAQEGRNERRQGDKRGTCPRPGYGICADLCSSDRDCPRREKCCYNGCGHDCMDPVSEVIKPGRCPKTGYGRCSDRCSSDGDCPGREKCCTYGCRHICTTPEIEVIKPGRCPKTGYGRCSDRCSSDGDCPGREKCCTYGCRHICTAPEIEDVCQLPKEVGHCDSRARRYYFNEKSNRCRSFYYSGCGGNENNFSSRRSCQQRCERRNYYKND</sequence>
<dbReference type="PROSITE" id="PS51390">
    <property type="entry name" value="WAP"/>
    <property type="match status" value="3"/>
</dbReference>
<dbReference type="InterPro" id="IPR036645">
    <property type="entry name" value="Elafin-like_sf"/>
</dbReference>
<dbReference type="InterPro" id="IPR051388">
    <property type="entry name" value="Serpin_venom_toxin"/>
</dbReference>
<evidence type="ECO:0000256" key="2">
    <source>
        <dbReference type="ARBA" id="ARBA00022525"/>
    </source>
</evidence>
<dbReference type="SUPFAM" id="SSF57362">
    <property type="entry name" value="BPTI-like"/>
    <property type="match status" value="1"/>
</dbReference>
<dbReference type="PANTHER" id="PTHR46751">
    <property type="entry name" value="EPPIN"/>
    <property type="match status" value="1"/>
</dbReference>
<feature type="domain" description="BPTI/Kunitz inhibitor" evidence="7">
    <location>
        <begin position="172"/>
        <end position="222"/>
    </location>
</feature>
<dbReference type="EMBL" id="JAEAOA010002205">
    <property type="protein sequence ID" value="KAK3601371.1"/>
    <property type="molecule type" value="Genomic_DNA"/>
</dbReference>
<feature type="chain" id="PRO_5042186379" evidence="6">
    <location>
        <begin position="23"/>
        <end position="231"/>
    </location>
</feature>
<dbReference type="InterPro" id="IPR002223">
    <property type="entry name" value="Kunitz_BPTI"/>
</dbReference>
<comment type="caution">
    <text evidence="9">The sequence shown here is derived from an EMBL/GenBank/DDBJ whole genome shotgun (WGS) entry which is preliminary data.</text>
</comment>
<dbReference type="CDD" id="cd00109">
    <property type="entry name" value="Kunitz-type"/>
    <property type="match status" value="1"/>
</dbReference>
<dbReference type="Pfam" id="PF00014">
    <property type="entry name" value="Kunitz_BPTI"/>
    <property type="match status" value="1"/>
</dbReference>
<dbReference type="PROSITE" id="PS00280">
    <property type="entry name" value="BPTI_KUNITZ_1"/>
    <property type="match status" value="1"/>
</dbReference>
<dbReference type="Proteomes" id="UP001195483">
    <property type="component" value="Unassembled WGS sequence"/>
</dbReference>
<reference evidence="9" key="3">
    <citation type="submission" date="2023-05" db="EMBL/GenBank/DDBJ databases">
        <authorList>
            <person name="Smith C.H."/>
        </authorList>
    </citation>
    <scope>NUCLEOTIDE SEQUENCE</scope>
    <source>
        <strain evidence="9">CHS0354</strain>
        <tissue evidence="9">Mantle</tissue>
    </source>
</reference>
<keyword evidence="4" id="KW-0722">Serine protease inhibitor</keyword>
<protein>
    <submittedName>
        <fullName evidence="9">Uncharacterized protein</fullName>
    </submittedName>
</protein>
<dbReference type="AlphaFoldDB" id="A0AAE0T098"/>
<reference evidence="9" key="1">
    <citation type="journal article" date="2021" name="Genome Biol. Evol.">
        <title>A High-Quality Reference Genome for a Parasitic Bivalve with Doubly Uniparental Inheritance (Bivalvia: Unionida).</title>
        <authorList>
            <person name="Smith C.H."/>
        </authorList>
    </citation>
    <scope>NUCLEOTIDE SEQUENCE</scope>
    <source>
        <strain evidence="9">CHS0354</strain>
    </source>
</reference>
<evidence type="ECO:0000259" key="8">
    <source>
        <dbReference type="PROSITE" id="PS51390"/>
    </source>
</evidence>
<accession>A0AAE0T098</accession>
<evidence type="ECO:0000256" key="6">
    <source>
        <dbReference type="SAM" id="SignalP"/>
    </source>
</evidence>
<dbReference type="Gene3D" id="4.10.410.10">
    <property type="entry name" value="Pancreatic trypsin inhibitor Kunitz domain"/>
    <property type="match status" value="1"/>
</dbReference>
<dbReference type="InterPro" id="IPR008197">
    <property type="entry name" value="WAP_dom"/>
</dbReference>
<dbReference type="Pfam" id="PF00095">
    <property type="entry name" value="WAP"/>
    <property type="match status" value="3"/>
</dbReference>